<dbReference type="InterPro" id="IPR005467">
    <property type="entry name" value="His_kinase_dom"/>
</dbReference>
<evidence type="ECO:0000256" key="10">
    <source>
        <dbReference type="ARBA" id="ARBA00023026"/>
    </source>
</evidence>
<keyword evidence="6 14" id="KW-0812">Transmembrane</keyword>
<dbReference type="PANTHER" id="PTHR45528:SF11">
    <property type="entry name" value="HISTIDINE KINASE"/>
    <property type="match status" value="1"/>
</dbReference>
<dbReference type="AlphaFoldDB" id="A0A174BD33"/>
<evidence type="ECO:0000256" key="9">
    <source>
        <dbReference type="ARBA" id="ARBA00023012"/>
    </source>
</evidence>
<evidence type="ECO:0000256" key="1">
    <source>
        <dbReference type="ARBA" id="ARBA00000085"/>
    </source>
</evidence>
<dbReference type="InterPro" id="IPR003660">
    <property type="entry name" value="HAMP_dom"/>
</dbReference>
<dbReference type="PROSITE" id="PS50109">
    <property type="entry name" value="HIS_KIN"/>
    <property type="match status" value="1"/>
</dbReference>
<dbReference type="PROSITE" id="PS50885">
    <property type="entry name" value="HAMP"/>
    <property type="match status" value="1"/>
</dbReference>
<evidence type="ECO:0000256" key="13">
    <source>
        <dbReference type="ARBA" id="ARBA00040841"/>
    </source>
</evidence>
<keyword evidence="4" id="KW-0597">Phosphoprotein</keyword>
<proteinExistence type="predicted"/>
<feature type="domain" description="Histidine kinase" evidence="15">
    <location>
        <begin position="134"/>
        <end position="347"/>
    </location>
</feature>
<feature type="transmembrane region" description="Helical" evidence="14">
    <location>
        <begin position="47"/>
        <end position="71"/>
    </location>
</feature>
<evidence type="ECO:0000256" key="2">
    <source>
        <dbReference type="ARBA" id="ARBA00004141"/>
    </source>
</evidence>
<comment type="function">
    <text evidence="12">Member of the two-component regulatory system HssS/HssR involved in intracellular heme homeostasis and tempering of staphylococcal virulence. HssS functions as a heme sensor histidine kinase which is autophosphorylated at a histidine residue and transfers its phosphate group to an aspartate residue of HssR. HssR/HssS activates the expression of hrtAB, an efflux pump, in response to extracellular heme, hemin, hemoglobin or blood.</text>
</comment>
<dbReference type="FunFam" id="3.30.565.10:FF:000006">
    <property type="entry name" value="Sensor histidine kinase WalK"/>
    <property type="match status" value="1"/>
</dbReference>
<evidence type="ECO:0000256" key="4">
    <source>
        <dbReference type="ARBA" id="ARBA00022553"/>
    </source>
</evidence>
<dbReference type="PRINTS" id="PR00344">
    <property type="entry name" value="BCTRLSENSOR"/>
</dbReference>
<dbReference type="GO" id="GO:0000155">
    <property type="term" value="F:phosphorelay sensor kinase activity"/>
    <property type="evidence" value="ECO:0007669"/>
    <property type="project" value="InterPro"/>
</dbReference>
<keyword evidence="7 17" id="KW-0418">Kinase</keyword>
<keyword evidence="10" id="KW-0843">Virulence</keyword>
<dbReference type="GO" id="GO:0005886">
    <property type="term" value="C:plasma membrane"/>
    <property type="evidence" value="ECO:0007669"/>
    <property type="project" value="TreeGrafter"/>
</dbReference>
<dbReference type="InterPro" id="IPR036097">
    <property type="entry name" value="HisK_dim/P_sf"/>
</dbReference>
<dbReference type="Pfam" id="PF00512">
    <property type="entry name" value="HisKA"/>
    <property type="match status" value="1"/>
</dbReference>
<name>A0A174BD33_9CLOT</name>
<evidence type="ECO:0000256" key="12">
    <source>
        <dbReference type="ARBA" id="ARBA00037219"/>
    </source>
</evidence>
<evidence type="ECO:0000256" key="14">
    <source>
        <dbReference type="SAM" id="Phobius"/>
    </source>
</evidence>
<dbReference type="CDD" id="cd00082">
    <property type="entry name" value="HisKA"/>
    <property type="match status" value="1"/>
</dbReference>
<comment type="catalytic activity">
    <reaction evidence="1">
        <text>ATP + protein L-histidine = ADP + protein N-phospho-L-histidine.</text>
        <dbReference type="EC" id="2.7.13.3"/>
    </reaction>
</comment>
<dbReference type="Pfam" id="PF02518">
    <property type="entry name" value="HATPase_c"/>
    <property type="match status" value="1"/>
</dbReference>
<evidence type="ECO:0000256" key="5">
    <source>
        <dbReference type="ARBA" id="ARBA00022679"/>
    </source>
</evidence>
<keyword evidence="8 14" id="KW-1133">Transmembrane helix</keyword>
<evidence type="ECO:0000256" key="8">
    <source>
        <dbReference type="ARBA" id="ARBA00022989"/>
    </source>
</evidence>
<evidence type="ECO:0000259" key="16">
    <source>
        <dbReference type="PROSITE" id="PS50885"/>
    </source>
</evidence>
<dbReference type="SUPFAM" id="SSF47384">
    <property type="entry name" value="Homodimeric domain of signal transducing histidine kinase"/>
    <property type="match status" value="1"/>
</dbReference>
<dbReference type="InterPro" id="IPR050398">
    <property type="entry name" value="HssS/ArlS-like"/>
</dbReference>
<evidence type="ECO:0000256" key="3">
    <source>
        <dbReference type="ARBA" id="ARBA00012438"/>
    </source>
</evidence>
<dbReference type="CDD" id="cd00075">
    <property type="entry name" value="HATPase"/>
    <property type="match status" value="1"/>
</dbReference>
<dbReference type="CDD" id="cd06225">
    <property type="entry name" value="HAMP"/>
    <property type="match status" value="1"/>
</dbReference>
<dbReference type="SMART" id="SM00304">
    <property type="entry name" value="HAMP"/>
    <property type="match status" value="1"/>
</dbReference>
<dbReference type="InterPro" id="IPR003594">
    <property type="entry name" value="HATPase_dom"/>
</dbReference>
<organism evidence="17 18">
    <name type="scientific">Clostridium disporicum</name>
    <dbReference type="NCBI Taxonomy" id="84024"/>
    <lineage>
        <taxon>Bacteria</taxon>
        <taxon>Bacillati</taxon>
        <taxon>Bacillota</taxon>
        <taxon>Clostridia</taxon>
        <taxon>Eubacteriales</taxon>
        <taxon>Clostridiaceae</taxon>
        <taxon>Clostridium</taxon>
    </lineage>
</organism>
<dbReference type="Gene3D" id="6.10.340.10">
    <property type="match status" value="1"/>
</dbReference>
<keyword evidence="9" id="KW-0902">Two-component regulatory system</keyword>
<reference evidence="17 18" key="1">
    <citation type="submission" date="2015-09" db="EMBL/GenBank/DDBJ databases">
        <authorList>
            <consortium name="Pathogen Informatics"/>
        </authorList>
    </citation>
    <scope>NUCLEOTIDE SEQUENCE [LARGE SCALE GENOMIC DNA]</scope>
    <source>
        <strain evidence="17 18">2789STDY5834855</strain>
    </source>
</reference>
<dbReference type="EMBL" id="CYZV01000010">
    <property type="protein sequence ID" value="CUN98647.1"/>
    <property type="molecule type" value="Genomic_DNA"/>
</dbReference>
<gene>
    <name evidence="17" type="primary">phoR_6</name>
    <name evidence="17" type="ORF">ERS852470_01170</name>
</gene>
<dbReference type="SMART" id="SM00387">
    <property type="entry name" value="HATPase_c"/>
    <property type="match status" value="1"/>
</dbReference>
<dbReference type="InterPro" id="IPR036890">
    <property type="entry name" value="HATPase_C_sf"/>
</dbReference>
<evidence type="ECO:0000259" key="15">
    <source>
        <dbReference type="PROSITE" id="PS50109"/>
    </source>
</evidence>
<dbReference type="EC" id="2.7.13.3" evidence="3"/>
<dbReference type="PANTHER" id="PTHR45528">
    <property type="entry name" value="SENSOR HISTIDINE KINASE CPXA"/>
    <property type="match status" value="1"/>
</dbReference>
<keyword evidence="11 14" id="KW-0472">Membrane</keyword>
<dbReference type="InterPro" id="IPR004358">
    <property type="entry name" value="Sig_transdc_His_kin-like_C"/>
</dbReference>
<keyword evidence="5 17" id="KW-0808">Transferase</keyword>
<evidence type="ECO:0000313" key="17">
    <source>
        <dbReference type="EMBL" id="CUN98647.1"/>
    </source>
</evidence>
<evidence type="ECO:0000256" key="6">
    <source>
        <dbReference type="ARBA" id="ARBA00022692"/>
    </source>
</evidence>
<sequence length="348" mass="39299">MNKLTKRITLSMHFGIFIFMINLITTVITGVLMYISFALGILNEKNITGIMVLPIITLVSCILIGVVVSACSSRAVLKNVREFIEATDKLSRGDFSARLNIRKPPEFRILSKNFNTMAEELGSIEVLRTDFINNFSHEFKTPIISIKGFAEILKDDDLSKEERNEYLDIIIEESKRLTSLATNVLNLSKIETQAILKEKQMFNIGEQIRQSILLLDSKFQSKNISLDINIEDCNIYANKEMLNQVWLNLLDNTIKFNNENGLVSVNMKKKEKEILITIIDSGIGISKEVVSKIFDKFYQEDTSHSTKGNGLGLTIVKKIIELHGGTIECESIVSKGTKFTIILPIEQI</sequence>
<evidence type="ECO:0000256" key="11">
    <source>
        <dbReference type="ARBA" id="ARBA00023136"/>
    </source>
</evidence>
<dbReference type="Proteomes" id="UP000095558">
    <property type="component" value="Unassembled WGS sequence"/>
</dbReference>
<dbReference type="InterPro" id="IPR003661">
    <property type="entry name" value="HisK_dim/P_dom"/>
</dbReference>
<dbReference type="Gene3D" id="3.30.565.10">
    <property type="entry name" value="Histidine kinase-like ATPase, C-terminal domain"/>
    <property type="match status" value="1"/>
</dbReference>
<accession>A0A174BD33</accession>
<dbReference type="SUPFAM" id="SSF158472">
    <property type="entry name" value="HAMP domain-like"/>
    <property type="match status" value="1"/>
</dbReference>
<evidence type="ECO:0000256" key="7">
    <source>
        <dbReference type="ARBA" id="ARBA00022777"/>
    </source>
</evidence>
<feature type="transmembrane region" description="Helical" evidence="14">
    <location>
        <begin position="12"/>
        <end position="35"/>
    </location>
</feature>
<feature type="domain" description="HAMP" evidence="16">
    <location>
        <begin position="74"/>
        <end position="126"/>
    </location>
</feature>
<dbReference type="SMART" id="SM00388">
    <property type="entry name" value="HisKA"/>
    <property type="match status" value="1"/>
</dbReference>
<evidence type="ECO:0000313" key="18">
    <source>
        <dbReference type="Proteomes" id="UP000095558"/>
    </source>
</evidence>
<dbReference type="SUPFAM" id="SSF55874">
    <property type="entry name" value="ATPase domain of HSP90 chaperone/DNA topoisomerase II/histidine kinase"/>
    <property type="match status" value="1"/>
</dbReference>
<dbReference type="FunFam" id="1.10.287.130:FF:000001">
    <property type="entry name" value="Two-component sensor histidine kinase"/>
    <property type="match status" value="1"/>
</dbReference>
<dbReference type="Pfam" id="PF00672">
    <property type="entry name" value="HAMP"/>
    <property type="match status" value="1"/>
</dbReference>
<comment type="subcellular location">
    <subcellularLocation>
        <location evidence="2">Membrane</location>
        <topology evidence="2">Multi-pass membrane protein</topology>
    </subcellularLocation>
</comment>
<dbReference type="OrthoDB" id="9813151at2"/>
<dbReference type="Gene3D" id="1.10.287.130">
    <property type="match status" value="1"/>
</dbReference>
<dbReference type="RefSeq" id="WP_156327387.1">
    <property type="nucleotide sequence ID" value="NZ_CYZV01000010.1"/>
</dbReference>
<protein>
    <recommendedName>
        <fullName evidence="13">Heme sensor protein HssS</fullName>
        <ecNumber evidence="3">2.7.13.3</ecNumber>
    </recommendedName>
</protein>